<reference evidence="2" key="1">
    <citation type="submission" date="2017-01" db="EMBL/GenBank/DDBJ databases">
        <authorList>
            <person name="Varghese N."/>
            <person name="Submissions S."/>
        </authorList>
    </citation>
    <scope>NUCLEOTIDE SEQUENCE [LARGE SCALE GENOMIC DNA]</scope>
    <source>
        <strain evidence="2">DSM 21768</strain>
    </source>
</reference>
<keyword evidence="2" id="KW-1185">Reference proteome</keyword>
<evidence type="ECO:0000313" key="2">
    <source>
        <dbReference type="Proteomes" id="UP000187495"/>
    </source>
</evidence>
<dbReference type="Proteomes" id="UP000187495">
    <property type="component" value="Unassembled WGS sequence"/>
</dbReference>
<dbReference type="InterPro" id="IPR005068">
    <property type="entry name" value="Phage_lambda_Stf-r2"/>
</dbReference>
<evidence type="ECO:0000313" key="1">
    <source>
        <dbReference type="EMBL" id="SIR75726.1"/>
    </source>
</evidence>
<dbReference type="GO" id="GO:0019062">
    <property type="term" value="P:virion attachment to host cell"/>
    <property type="evidence" value="ECO:0007669"/>
    <property type="project" value="InterPro"/>
</dbReference>
<protein>
    <submittedName>
        <fullName evidence="1">Phage tail fibre repeat-containing protein</fullName>
    </submittedName>
</protein>
<proteinExistence type="predicted"/>
<dbReference type="RefSeq" id="WP_076554464.1">
    <property type="nucleotide sequence ID" value="NZ_FTNU01000001.1"/>
</dbReference>
<dbReference type="STRING" id="34061.B0189_01805"/>
<sequence length="469" mass="50036">MANLQETSTWEAGIYQLETSDPVMGGENGVDNRAPRQLANRTLWLKNKLAADIASVNQSISNLTGQKTDKSTTILAGQGLMGGGQLNSSRMISLGIPSKITANSTNTAISNTHSHEIDKASTTTQGIVMLSNKTDGTDSTKAATEYALGEVHKLATAAQAAADSISLDWANIQNKPALADASHSHPWSQITDIPTASATVYGITRLNNDHTSTSGYEAATPFAVRQVHNKVIALETGKLGKSETAASATKLATARTINGVAFDGSQNIIIYDNTKLASNGNAVSASRLATARTISLTGAVTGNVSFDGSGNVSLATVLTKATVREFNRTITAQATVPNSTTNTIEMAGQVVASADGLIRQYFHLKHFRDFWFGRDDNAVDYQNHHVPTYKIPIALWTAMPNKVLSVQAQIMRSGNATSSVEFAAEAAEQEVAWAFRHQGSNKSNVWLNMTRTHGGQSEHIDLFVIVEGY</sequence>
<dbReference type="EMBL" id="FTNU01000001">
    <property type="protein sequence ID" value="SIR75726.1"/>
    <property type="molecule type" value="Genomic_DNA"/>
</dbReference>
<name>A0A1N7DIT0_9GAMM</name>
<accession>A0A1N7DIT0</accession>
<organism evidence="1 2">
    <name type="scientific">Moraxella cuniculi DSM 21768</name>
    <dbReference type="NCBI Taxonomy" id="1122245"/>
    <lineage>
        <taxon>Bacteria</taxon>
        <taxon>Pseudomonadati</taxon>
        <taxon>Pseudomonadota</taxon>
        <taxon>Gammaproteobacteria</taxon>
        <taxon>Moraxellales</taxon>
        <taxon>Moraxellaceae</taxon>
        <taxon>Moraxella</taxon>
    </lineage>
</organism>
<gene>
    <name evidence="1" type="ORF">SAMN02745664_101300</name>
</gene>
<dbReference type="GO" id="GO:0046718">
    <property type="term" value="P:symbiont entry into host cell"/>
    <property type="evidence" value="ECO:0007669"/>
    <property type="project" value="InterPro"/>
</dbReference>
<dbReference type="Pfam" id="PF03406">
    <property type="entry name" value="Phage_fiber_2"/>
    <property type="match status" value="1"/>
</dbReference>
<dbReference type="AlphaFoldDB" id="A0A1N7DIT0"/>